<evidence type="ECO:0000256" key="5">
    <source>
        <dbReference type="ARBA" id="ARBA00023295"/>
    </source>
</evidence>
<evidence type="ECO:0000313" key="12">
    <source>
        <dbReference type="Proteomes" id="UP000289821"/>
    </source>
</evidence>
<dbReference type="PANTHER" id="PTHR31297">
    <property type="entry name" value="GLUCAN ENDO-1,6-BETA-GLUCOSIDASE B"/>
    <property type="match status" value="1"/>
</dbReference>
<name>A0A4Q0P199_9FLAO</name>
<sequence length="576" mass="66073">MRKLKFALSVILLCGISVQSQGFLKADNTKIVDEQGNNILLRGIGLGGFMLQEGYMLKVPFSGQQYIFKEHVEQLVGKEKTTTFYNAWRKNHMQKRDIDSLKKWGFNSIRLPLHYNLFTLPVNEEPVKGENTWLEEGFRLTDSLLSWCKANKMYLILDMHAAPGGQGHDLNISDRDPSQPALWESRENQNKLTALWQKIAQHYKDETWVAAYDLINEPNWTFEAGKNKNGIEDVDNKPLRQLLEKLTKAVREVDKNHIVIIEGNGWGNNYNGILPPWDDNMVLSFHKYWNYNDEASIQQFLDYRKQYNIPVWLGESGENSNVWFEDAIALMEKNNIGWCWWPLKKLGFNNPLEIQVNPGYQRLLDYWSGSGDKPGQAAAFQALMQLAENTKIENCIVHYDVLDAMIRQPQSQQALPFKTNLLENELMIQAADYDLGTNGIAYHDTVSANYHISTGKERQSWNLGRTYRNDGVDIFRDNDGLIYVGDLQAEEWLQYTIIVKEAGDYKLSLKFNSEGDSGLISVSVNQLETSSFKIIKNSRGWNWAPPQQVKLNSGINTIKLQIEQGGFNLESLKISK</sequence>
<dbReference type="Gene3D" id="2.60.120.260">
    <property type="entry name" value="Galactose-binding domain-like"/>
    <property type="match status" value="1"/>
</dbReference>
<dbReference type="InterPro" id="IPR050386">
    <property type="entry name" value="Glycosyl_hydrolase_5"/>
</dbReference>
<evidence type="ECO:0000256" key="3">
    <source>
        <dbReference type="ARBA" id="ARBA00023001"/>
    </source>
</evidence>
<keyword evidence="5 7" id="KW-0326">Glycosidase</keyword>
<dbReference type="AlphaFoldDB" id="A0A4Q0P199"/>
<keyword evidence="4" id="KW-0119">Carbohydrate metabolism</keyword>
<keyword evidence="3" id="KW-0136">Cellulose degradation</keyword>
<proteinExistence type="inferred from homology"/>
<feature type="domain" description="Glycoside hydrolase family 5" evidence="9">
    <location>
        <begin position="83"/>
        <end position="344"/>
    </location>
</feature>
<dbReference type="OrthoDB" id="9800955at2"/>
<evidence type="ECO:0000256" key="1">
    <source>
        <dbReference type="ARBA" id="ARBA00005641"/>
    </source>
</evidence>
<protein>
    <submittedName>
        <fullName evidence="11">Aryl-phospho-beta-D-glucosidase BglC (GH1 family)</fullName>
    </submittedName>
</protein>
<feature type="domain" description="Carbohydrate binding module family 35" evidence="10">
    <location>
        <begin position="475"/>
        <end position="572"/>
    </location>
</feature>
<evidence type="ECO:0000256" key="7">
    <source>
        <dbReference type="RuleBase" id="RU361153"/>
    </source>
</evidence>
<feature type="chain" id="PRO_5020408742" evidence="8">
    <location>
        <begin position="23"/>
        <end position="576"/>
    </location>
</feature>
<dbReference type="InterPro" id="IPR041342">
    <property type="entry name" value="CBM35"/>
</dbReference>
<comment type="similarity">
    <text evidence="1 7">Belongs to the glycosyl hydrolase 5 (cellulase A) family.</text>
</comment>
<keyword evidence="8" id="KW-0732">Signal</keyword>
<dbReference type="Proteomes" id="UP000289821">
    <property type="component" value="Unassembled WGS sequence"/>
</dbReference>
<dbReference type="SUPFAM" id="SSF51445">
    <property type="entry name" value="(Trans)glycosidases"/>
    <property type="match status" value="1"/>
</dbReference>
<keyword evidence="6" id="KW-0624">Polysaccharide degradation</keyword>
<dbReference type="RefSeq" id="WP_128759618.1">
    <property type="nucleotide sequence ID" value="NZ_QOVI01000001.1"/>
</dbReference>
<keyword evidence="12" id="KW-1185">Reference proteome</keyword>
<dbReference type="InterPro" id="IPR017853">
    <property type="entry name" value="GH"/>
</dbReference>
<dbReference type="EMBL" id="QOVI01000001">
    <property type="protein sequence ID" value="RXG18029.1"/>
    <property type="molecule type" value="Genomic_DNA"/>
</dbReference>
<feature type="signal peptide" evidence="8">
    <location>
        <begin position="1"/>
        <end position="22"/>
    </location>
</feature>
<dbReference type="CDD" id="cd04080">
    <property type="entry name" value="CBM6_cellulase-like"/>
    <property type="match status" value="1"/>
</dbReference>
<organism evidence="11 12">
    <name type="scientific">Leeuwenhoekiella aestuarii</name>
    <dbReference type="NCBI Taxonomy" id="2249426"/>
    <lineage>
        <taxon>Bacteria</taxon>
        <taxon>Pseudomonadati</taxon>
        <taxon>Bacteroidota</taxon>
        <taxon>Flavobacteriia</taxon>
        <taxon>Flavobacteriales</taxon>
        <taxon>Flavobacteriaceae</taxon>
        <taxon>Leeuwenhoekiella</taxon>
    </lineage>
</organism>
<keyword evidence="2 7" id="KW-0378">Hydrolase</keyword>
<dbReference type="InterPro" id="IPR008979">
    <property type="entry name" value="Galactose-bd-like_sf"/>
</dbReference>
<dbReference type="SUPFAM" id="SSF49785">
    <property type="entry name" value="Galactose-binding domain-like"/>
    <property type="match status" value="1"/>
</dbReference>
<dbReference type="InterPro" id="IPR001547">
    <property type="entry name" value="Glyco_hydro_5"/>
</dbReference>
<dbReference type="GO" id="GO:0008422">
    <property type="term" value="F:beta-glucosidase activity"/>
    <property type="evidence" value="ECO:0007669"/>
    <property type="project" value="TreeGrafter"/>
</dbReference>
<comment type="caution">
    <text evidence="11">The sequence shown here is derived from an EMBL/GenBank/DDBJ whole genome shotgun (WGS) entry which is preliminary data.</text>
</comment>
<dbReference type="GO" id="GO:0005576">
    <property type="term" value="C:extracellular region"/>
    <property type="evidence" value="ECO:0007669"/>
    <property type="project" value="TreeGrafter"/>
</dbReference>
<evidence type="ECO:0000256" key="4">
    <source>
        <dbReference type="ARBA" id="ARBA00023277"/>
    </source>
</evidence>
<accession>A0A4Q0P199</accession>
<dbReference type="Pfam" id="PF18099">
    <property type="entry name" value="CBM_35_2"/>
    <property type="match status" value="1"/>
</dbReference>
<dbReference type="PANTHER" id="PTHR31297:SF41">
    <property type="entry name" value="ENDOGLUCANASE, PUTATIVE (AFU_ORTHOLOGUE AFUA_5G01830)-RELATED"/>
    <property type="match status" value="1"/>
</dbReference>
<dbReference type="Pfam" id="PF00150">
    <property type="entry name" value="Cellulase"/>
    <property type="match status" value="1"/>
</dbReference>
<evidence type="ECO:0000256" key="2">
    <source>
        <dbReference type="ARBA" id="ARBA00022801"/>
    </source>
</evidence>
<evidence type="ECO:0000259" key="9">
    <source>
        <dbReference type="Pfam" id="PF00150"/>
    </source>
</evidence>
<evidence type="ECO:0000256" key="6">
    <source>
        <dbReference type="ARBA" id="ARBA00023326"/>
    </source>
</evidence>
<dbReference type="GO" id="GO:0030245">
    <property type="term" value="P:cellulose catabolic process"/>
    <property type="evidence" value="ECO:0007669"/>
    <property type="project" value="UniProtKB-KW"/>
</dbReference>
<evidence type="ECO:0000259" key="10">
    <source>
        <dbReference type="Pfam" id="PF18099"/>
    </source>
</evidence>
<dbReference type="GO" id="GO:0009986">
    <property type="term" value="C:cell surface"/>
    <property type="evidence" value="ECO:0007669"/>
    <property type="project" value="TreeGrafter"/>
</dbReference>
<reference evidence="11 12" key="1">
    <citation type="submission" date="2018-07" db="EMBL/GenBank/DDBJ databases">
        <title>Leeuwenhoekiella genomics.</title>
        <authorList>
            <person name="Tahon G."/>
            <person name="Willems A."/>
        </authorList>
    </citation>
    <scope>NUCLEOTIDE SEQUENCE [LARGE SCALE GENOMIC DNA]</scope>
    <source>
        <strain evidence="11 12">R-50232</strain>
    </source>
</reference>
<dbReference type="Gene3D" id="3.20.20.80">
    <property type="entry name" value="Glycosidases"/>
    <property type="match status" value="1"/>
</dbReference>
<evidence type="ECO:0000256" key="8">
    <source>
        <dbReference type="SAM" id="SignalP"/>
    </source>
</evidence>
<evidence type="ECO:0000313" key="11">
    <source>
        <dbReference type="EMBL" id="RXG18029.1"/>
    </source>
</evidence>
<gene>
    <name evidence="11" type="ORF">DSM04_101216</name>
</gene>